<dbReference type="RefSeq" id="WP_386824176.1">
    <property type="nucleotide sequence ID" value="NZ_JBHTIF010000002.1"/>
</dbReference>
<organism evidence="1 2">
    <name type="scientific">Lysobacter brunescens</name>
    <dbReference type="NCBI Taxonomy" id="262323"/>
    <lineage>
        <taxon>Bacteria</taxon>
        <taxon>Pseudomonadati</taxon>
        <taxon>Pseudomonadota</taxon>
        <taxon>Gammaproteobacteria</taxon>
        <taxon>Lysobacterales</taxon>
        <taxon>Lysobacteraceae</taxon>
        <taxon>Lysobacter</taxon>
    </lineage>
</organism>
<sequence length="134" mass="14188">MALVMALTSSANAAGAGKRYEVRFPASFVTTAEDLAIDHVNFVVACGEIVAVEHVPSDWNIGVSRPISGQVGFDASAGHGASALKNLSELDGVIVVSSLDKRCFGFSMATASSMRGEWERNIDGMRLVERPSSR</sequence>
<dbReference type="Proteomes" id="UP001597110">
    <property type="component" value="Unassembled WGS sequence"/>
</dbReference>
<gene>
    <name evidence="1" type="ORF">ACFQ0E_12160</name>
</gene>
<reference evidence="2" key="1">
    <citation type="journal article" date="2019" name="Int. J. Syst. Evol. Microbiol.">
        <title>The Global Catalogue of Microorganisms (GCM) 10K type strain sequencing project: providing services to taxonomists for standard genome sequencing and annotation.</title>
        <authorList>
            <consortium name="The Broad Institute Genomics Platform"/>
            <consortium name="The Broad Institute Genome Sequencing Center for Infectious Disease"/>
            <person name="Wu L."/>
            <person name="Ma J."/>
        </authorList>
    </citation>
    <scope>NUCLEOTIDE SEQUENCE [LARGE SCALE GENOMIC DNA]</scope>
    <source>
        <strain evidence="2">CCUG 55585</strain>
    </source>
</reference>
<dbReference type="EMBL" id="JBHTIF010000002">
    <property type="protein sequence ID" value="MFD0726346.1"/>
    <property type="molecule type" value="Genomic_DNA"/>
</dbReference>
<keyword evidence="2" id="KW-1185">Reference proteome</keyword>
<comment type="caution">
    <text evidence="1">The sequence shown here is derived from an EMBL/GenBank/DDBJ whole genome shotgun (WGS) entry which is preliminary data.</text>
</comment>
<name>A0ABW2YED0_9GAMM</name>
<evidence type="ECO:0000313" key="2">
    <source>
        <dbReference type="Proteomes" id="UP001597110"/>
    </source>
</evidence>
<protein>
    <submittedName>
        <fullName evidence="1">Uncharacterized protein</fullName>
    </submittedName>
</protein>
<accession>A0ABW2YED0</accession>
<proteinExistence type="predicted"/>
<evidence type="ECO:0000313" key="1">
    <source>
        <dbReference type="EMBL" id="MFD0726346.1"/>
    </source>
</evidence>